<evidence type="ECO:0000313" key="3">
    <source>
        <dbReference type="Proteomes" id="UP000618943"/>
    </source>
</evidence>
<gene>
    <name evidence="2" type="ORF">JFL43_13355</name>
</gene>
<evidence type="ECO:0000256" key="1">
    <source>
        <dbReference type="SAM" id="SignalP"/>
    </source>
</evidence>
<name>A0ABS1H8T8_9BACL</name>
<feature type="chain" id="PRO_5047486100" description="DUF4367 domain-containing protein" evidence="1">
    <location>
        <begin position="24"/>
        <end position="174"/>
    </location>
</feature>
<evidence type="ECO:0008006" key="4">
    <source>
        <dbReference type="Google" id="ProtNLM"/>
    </source>
</evidence>
<reference evidence="2 3" key="1">
    <citation type="submission" date="2020-12" db="EMBL/GenBank/DDBJ databases">
        <title>YIM B01967 draft genome.</title>
        <authorList>
            <person name="Yan X."/>
        </authorList>
    </citation>
    <scope>NUCLEOTIDE SEQUENCE [LARGE SCALE GENOMIC DNA]</scope>
    <source>
        <strain evidence="2 3">YIM B01967</strain>
    </source>
</reference>
<keyword evidence="1" id="KW-0732">Signal</keyword>
<protein>
    <recommendedName>
        <fullName evidence="4">DUF4367 domain-containing protein</fullName>
    </recommendedName>
</protein>
<feature type="signal peptide" evidence="1">
    <location>
        <begin position="1"/>
        <end position="23"/>
    </location>
</feature>
<accession>A0ABS1H8T8</accession>
<dbReference type="EMBL" id="JAEOAH010000020">
    <property type="protein sequence ID" value="MBK3495826.1"/>
    <property type="molecule type" value="Genomic_DNA"/>
</dbReference>
<comment type="caution">
    <text evidence="2">The sequence shown here is derived from an EMBL/GenBank/DDBJ whole genome shotgun (WGS) entry which is preliminary data.</text>
</comment>
<dbReference type="RefSeq" id="WP_200749423.1">
    <property type="nucleotide sequence ID" value="NZ_JAEOAH010000020.1"/>
</dbReference>
<proteinExistence type="predicted"/>
<sequence>MKRLFVPLSIFLFLLVISNDVRASNDQFEQGYYDIGYKEMNTALQESTEHFKRDIALPSQLPPVPFTHALGRFNDLEGNENDGFEIEYINKDSGNNHYTIRIKPVEHRLELRKEHIDRLLKLKDGQDAVFSSWLSGANLLVFEKGGWQYILSVDKQISNVVTEDVLVDIANSIK</sequence>
<organism evidence="2 3">
    <name type="scientific">Viridibacillus soli</name>
    <dbReference type="NCBI Taxonomy" id="2798301"/>
    <lineage>
        <taxon>Bacteria</taxon>
        <taxon>Bacillati</taxon>
        <taxon>Bacillota</taxon>
        <taxon>Bacilli</taxon>
        <taxon>Bacillales</taxon>
        <taxon>Caryophanaceae</taxon>
        <taxon>Viridibacillus</taxon>
    </lineage>
</organism>
<keyword evidence="3" id="KW-1185">Reference proteome</keyword>
<evidence type="ECO:0000313" key="2">
    <source>
        <dbReference type="EMBL" id="MBK3495826.1"/>
    </source>
</evidence>
<dbReference type="Proteomes" id="UP000618943">
    <property type="component" value="Unassembled WGS sequence"/>
</dbReference>